<accession>A0A4Q5LEF2</accession>
<dbReference type="OrthoDB" id="886805at2"/>
<sequence length="226" mass="25971">MKPVLLPLSLVAFSWLASPQTAAAQTTTKPKTTTKASEPILTTPKSLERDLDVFSTWVNERIGQAESTVRRELPRIKDDFERQSRRLDSAVDSLSSTSKREYTTQKVRYQKWASKQDSIDAVTRRPATAVDAQRRLLNENVVISSARATELPDLYGRLLEHTRDNRRQWSQADWSSASAVLEKLNVRYEQVREQLSLDDRVRVRSLQAEFRTLEKARDVKDIVNEK</sequence>
<dbReference type="InterPro" id="IPR046695">
    <property type="entry name" value="DUF6565"/>
</dbReference>
<proteinExistence type="predicted"/>
<keyword evidence="4" id="KW-1185">Reference proteome</keyword>
<evidence type="ECO:0000259" key="2">
    <source>
        <dbReference type="Pfam" id="PF20203"/>
    </source>
</evidence>
<gene>
    <name evidence="3" type="ORF">EWM57_05130</name>
</gene>
<dbReference type="EMBL" id="SEWE01000007">
    <property type="protein sequence ID" value="RYU82165.1"/>
    <property type="molecule type" value="Genomic_DNA"/>
</dbReference>
<feature type="signal peptide" evidence="1">
    <location>
        <begin position="1"/>
        <end position="23"/>
    </location>
</feature>
<feature type="chain" id="PRO_5020963721" description="DUF6565 domain-containing protein" evidence="1">
    <location>
        <begin position="24"/>
        <end position="226"/>
    </location>
</feature>
<dbReference type="AlphaFoldDB" id="A0A4Q5LEF2"/>
<keyword evidence="1" id="KW-0732">Signal</keyword>
<evidence type="ECO:0000256" key="1">
    <source>
        <dbReference type="SAM" id="SignalP"/>
    </source>
</evidence>
<reference evidence="3 4" key="1">
    <citation type="submission" date="2019-02" db="EMBL/GenBank/DDBJ databases">
        <title>Bacterial novel species isolated from soil.</title>
        <authorList>
            <person name="Jung H.-Y."/>
        </authorList>
    </citation>
    <scope>NUCLEOTIDE SEQUENCE [LARGE SCALE GENOMIC DNA]</scope>
    <source>
        <strain evidence="3 4">1-3-3-3</strain>
    </source>
</reference>
<protein>
    <recommendedName>
        <fullName evidence="2">DUF6565 domain-containing protein</fullName>
    </recommendedName>
</protein>
<evidence type="ECO:0000313" key="3">
    <source>
        <dbReference type="EMBL" id="RYU82165.1"/>
    </source>
</evidence>
<dbReference type="RefSeq" id="WP_129920061.1">
    <property type="nucleotide sequence ID" value="NZ_SEWE01000007.1"/>
</dbReference>
<feature type="domain" description="DUF6565" evidence="2">
    <location>
        <begin position="165"/>
        <end position="225"/>
    </location>
</feature>
<name>A0A4Q5LEF2_9BACT</name>
<comment type="caution">
    <text evidence="3">The sequence shown here is derived from an EMBL/GenBank/DDBJ whole genome shotgun (WGS) entry which is preliminary data.</text>
</comment>
<dbReference type="Proteomes" id="UP000294155">
    <property type="component" value="Unassembled WGS sequence"/>
</dbReference>
<dbReference type="Pfam" id="PF20203">
    <property type="entry name" value="DUF6565"/>
    <property type="match status" value="1"/>
</dbReference>
<organism evidence="3 4">
    <name type="scientific">Hymenobacter persicinus</name>
    <dbReference type="NCBI Taxonomy" id="2025506"/>
    <lineage>
        <taxon>Bacteria</taxon>
        <taxon>Pseudomonadati</taxon>
        <taxon>Bacteroidota</taxon>
        <taxon>Cytophagia</taxon>
        <taxon>Cytophagales</taxon>
        <taxon>Hymenobacteraceae</taxon>
        <taxon>Hymenobacter</taxon>
    </lineage>
</organism>
<evidence type="ECO:0000313" key="4">
    <source>
        <dbReference type="Proteomes" id="UP000294155"/>
    </source>
</evidence>